<evidence type="ECO:0000313" key="1">
    <source>
        <dbReference type="EMBL" id="DAE10953.1"/>
    </source>
</evidence>
<dbReference type="EMBL" id="BK015523">
    <property type="protein sequence ID" value="DAE10953.1"/>
    <property type="molecule type" value="Genomic_DNA"/>
</dbReference>
<protein>
    <submittedName>
        <fullName evidence="1">Uncharacterized protein</fullName>
    </submittedName>
</protein>
<organism evidence="1">
    <name type="scientific">Siphoviridae sp. ctPsO101</name>
    <dbReference type="NCBI Taxonomy" id="2825487"/>
    <lineage>
        <taxon>Viruses</taxon>
        <taxon>Duplodnaviria</taxon>
        <taxon>Heunggongvirae</taxon>
        <taxon>Uroviricota</taxon>
        <taxon>Caudoviricetes</taxon>
    </lineage>
</organism>
<accession>A0A8S5PWJ0</accession>
<name>A0A8S5PWJ0_9CAUD</name>
<reference evidence="1" key="1">
    <citation type="journal article" date="2021" name="Proc. Natl. Acad. Sci. U.S.A.">
        <title>A Catalog of Tens of Thousands of Viruses from Human Metagenomes Reveals Hidden Associations with Chronic Diseases.</title>
        <authorList>
            <person name="Tisza M.J."/>
            <person name="Buck C.B."/>
        </authorList>
    </citation>
    <scope>NUCLEOTIDE SEQUENCE</scope>
    <source>
        <strain evidence="1">CtPsO101</strain>
    </source>
</reference>
<sequence>MAEMVTDRPVQNPSIADYGKESLAYLKEARGVLASISGNITSNRPDEGEEGPVTCLRDNMAEIRETAMQIREIARNINMTLFNE</sequence>
<proteinExistence type="predicted"/>